<evidence type="ECO:0000313" key="8">
    <source>
        <dbReference type="Proteomes" id="UP001055149"/>
    </source>
</evidence>
<dbReference type="SUPFAM" id="SSF53335">
    <property type="entry name" value="S-adenosyl-L-methionine-dependent methyltransferases"/>
    <property type="match status" value="1"/>
</dbReference>
<evidence type="ECO:0000256" key="2">
    <source>
        <dbReference type="ARBA" id="ARBA00022603"/>
    </source>
</evidence>
<keyword evidence="4" id="KW-0949">S-adenosyl-L-methionine</keyword>
<name>A0ABQ5JM77_9LACO</name>
<dbReference type="PIRSF" id="PIRSF003085">
    <property type="entry name" value="CMAS"/>
    <property type="match status" value="1"/>
</dbReference>
<dbReference type="InterPro" id="IPR050723">
    <property type="entry name" value="CFA/CMAS"/>
</dbReference>
<evidence type="ECO:0000256" key="5">
    <source>
        <dbReference type="ARBA" id="ARBA00023098"/>
    </source>
</evidence>
<keyword evidence="2" id="KW-0489">Methyltransferase</keyword>
<feature type="domain" description="DUF7884" evidence="6">
    <location>
        <begin position="6"/>
        <end position="94"/>
    </location>
</feature>
<dbReference type="InterPro" id="IPR003333">
    <property type="entry name" value="CMAS"/>
</dbReference>
<dbReference type="InterPro" id="IPR029063">
    <property type="entry name" value="SAM-dependent_MTases_sf"/>
</dbReference>
<dbReference type="InterPro" id="IPR057206">
    <property type="entry name" value="DUF7884"/>
</dbReference>
<keyword evidence="5" id="KW-0443">Lipid metabolism</keyword>
<dbReference type="Proteomes" id="UP001055149">
    <property type="component" value="Unassembled WGS sequence"/>
</dbReference>
<evidence type="ECO:0000259" key="6">
    <source>
        <dbReference type="Pfam" id="PF25371"/>
    </source>
</evidence>
<keyword evidence="8" id="KW-1185">Reference proteome</keyword>
<evidence type="ECO:0000313" key="7">
    <source>
        <dbReference type="EMBL" id="GKS82217.1"/>
    </source>
</evidence>
<dbReference type="Gene3D" id="3.40.50.150">
    <property type="entry name" value="Vaccinia Virus protein VP39"/>
    <property type="match status" value="1"/>
</dbReference>
<dbReference type="CDD" id="cd02440">
    <property type="entry name" value="AdoMet_MTases"/>
    <property type="match status" value="1"/>
</dbReference>
<dbReference type="PANTHER" id="PTHR43667">
    <property type="entry name" value="CYCLOPROPANE-FATTY-ACYL-PHOSPHOLIPID SYNTHASE"/>
    <property type="match status" value="1"/>
</dbReference>
<accession>A0ABQ5JM77</accession>
<gene>
    <name evidence="7" type="primary">cfa1</name>
    <name evidence="7" type="ORF">LPAF129_19030</name>
</gene>
<comment type="similarity">
    <text evidence="1">Belongs to the CFA/CMAS family.</text>
</comment>
<proteinExistence type="inferred from homology"/>
<keyword evidence="3" id="KW-0808">Transferase</keyword>
<evidence type="ECO:0000256" key="4">
    <source>
        <dbReference type="ARBA" id="ARBA00022691"/>
    </source>
</evidence>
<dbReference type="Pfam" id="PF02353">
    <property type="entry name" value="CMAS"/>
    <property type="match status" value="1"/>
</dbReference>
<dbReference type="RefSeq" id="WP_244056593.1">
    <property type="nucleotide sequence ID" value="NZ_BQXH01000022.1"/>
</dbReference>
<dbReference type="EMBL" id="BQXH01000022">
    <property type="protein sequence ID" value="GKS82217.1"/>
    <property type="molecule type" value="Genomic_DNA"/>
</dbReference>
<organism evidence="7 8">
    <name type="scientific">Ligilactobacillus pabuli</name>
    <dbReference type="NCBI Taxonomy" id="2886039"/>
    <lineage>
        <taxon>Bacteria</taxon>
        <taxon>Bacillati</taxon>
        <taxon>Bacillota</taxon>
        <taxon>Bacilli</taxon>
        <taxon>Lactobacillales</taxon>
        <taxon>Lactobacillaceae</taxon>
        <taxon>Ligilactobacillus</taxon>
    </lineage>
</organism>
<reference evidence="7" key="1">
    <citation type="journal article" date="2022" name="Int. J. Syst. Evol. Microbiol.">
        <title>A novel species of lactic acid bacteria, Ligilactobacillus pabuli sp. nov., isolated from alfalfa silage.</title>
        <authorList>
            <person name="Tohno M."/>
            <person name="Tanizawa Y."/>
            <person name="Sawada H."/>
            <person name="Sakamoto M."/>
            <person name="Ohkuma M."/>
            <person name="Kobayashi H."/>
        </authorList>
    </citation>
    <scope>NUCLEOTIDE SEQUENCE</scope>
    <source>
        <strain evidence="7">AF129</strain>
    </source>
</reference>
<dbReference type="Pfam" id="PF25371">
    <property type="entry name" value="DUF7884"/>
    <property type="match status" value="1"/>
</dbReference>
<sequence length="399" mass="45362">MLEKTIYRKLLSNAFDIPVAVTYWDGKKEIYGQGAPEVQVEIHQAFPLKELTAAPTLILGEAYMNGDLVITGEHGIQKLVAAAFRQSNSFLQKNSFLKHLPKISHSKLASREDIQSHYDIGNEFYRLWLDKTMTYSCAYFANEDDSLEQAQLNKVHHILNKLQPKPGGRLLDIGSGWGTVLYIAAEEYGVHATGVTLSQEQYNYTKQQIKERHLEDKVEVYLRDYRDLSGQYDYVTSVGMFEHVGKENLGEYFATVKKMLTPNGRALIHGITGQHRGAGVDPFIIKYIFPGGYIPNVAENLEHIMDAGLQLTDLEPLRRHYQKTLECWQANFQANYTMIQGRYGQKFARMWDLYLQACAASFEAGNIDVIQYLLVNGTSGTGTPMTRQYMYDADQKNVK</sequence>
<comment type="caution">
    <text evidence="7">The sequence shown here is derived from an EMBL/GenBank/DDBJ whole genome shotgun (WGS) entry which is preliminary data.</text>
</comment>
<dbReference type="PANTHER" id="PTHR43667:SF1">
    <property type="entry name" value="CYCLOPROPANE-FATTY-ACYL-PHOSPHOLIPID SYNTHASE"/>
    <property type="match status" value="1"/>
</dbReference>
<protein>
    <submittedName>
        <fullName evidence="7">Cyclopropane-fatty-acyl-phospholipid synthase</fullName>
    </submittedName>
</protein>
<evidence type="ECO:0000256" key="1">
    <source>
        <dbReference type="ARBA" id="ARBA00010815"/>
    </source>
</evidence>
<evidence type="ECO:0000256" key="3">
    <source>
        <dbReference type="ARBA" id="ARBA00022679"/>
    </source>
</evidence>